<keyword evidence="3 5" id="KW-0067">ATP-binding</keyword>
<name>A0ABY2DZ95_9MICO</name>
<gene>
    <name evidence="5" type="ORF">EXU48_21170</name>
</gene>
<dbReference type="InterPro" id="IPR003593">
    <property type="entry name" value="AAA+_ATPase"/>
</dbReference>
<dbReference type="SUPFAM" id="SSF52540">
    <property type="entry name" value="P-loop containing nucleoside triphosphate hydrolases"/>
    <property type="match status" value="1"/>
</dbReference>
<keyword evidence="6" id="KW-1185">Reference proteome</keyword>
<evidence type="ECO:0000256" key="3">
    <source>
        <dbReference type="ARBA" id="ARBA00022840"/>
    </source>
</evidence>
<keyword evidence="1" id="KW-0813">Transport</keyword>
<dbReference type="EMBL" id="SMNA01000013">
    <property type="protein sequence ID" value="TDE89236.1"/>
    <property type="molecule type" value="Genomic_DNA"/>
</dbReference>
<dbReference type="Pfam" id="PF08352">
    <property type="entry name" value="oligo_HPY"/>
    <property type="match status" value="1"/>
</dbReference>
<dbReference type="InterPro" id="IPR017871">
    <property type="entry name" value="ABC_transporter-like_CS"/>
</dbReference>
<dbReference type="Pfam" id="PF00005">
    <property type="entry name" value="ABC_tran"/>
    <property type="match status" value="1"/>
</dbReference>
<feature type="domain" description="ABC transporter" evidence="4">
    <location>
        <begin position="19"/>
        <end position="268"/>
    </location>
</feature>
<dbReference type="InterPro" id="IPR050319">
    <property type="entry name" value="ABC_transp_ATP-bind"/>
</dbReference>
<evidence type="ECO:0000313" key="6">
    <source>
        <dbReference type="Proteomes" id="UP000504882"/>
    </source>
</evidence>
<evidence type="ECO:0000256" key="2">
    <source>
        <dbReference type="ARBA" id="ARBA00022741"/>
    </source>
</evidence>
<dbReference type="RefSeq" id="WP_133109678.1">
    <property type="nucleotide sequence ID" value="NZ_SMNA01000013.1"/>
</dbReference>
<dbReference type="SMART" id="SM00382">
    <property type="entry name" value="AAA"/>
    <property type="match status" value="1"/>
</dbReference>
<dbReference type="InterPro" id="IPR003439">
    <property type="entry name" value="ABC_transporter-like_ATP-bd"/>
</dbReference>
<sequence length="366" mass="40034">MTRHDGAPADTADHEVAVLSAVDVSKHFVVRNAVGNSSVVRAVEHASVDLHAGRIVAVVGESGSGKTTLARLLARFYEPTQGQIRLDGAPVAKGSAARGYHQQVQLIFQDPFGSLNPVHRVRHNLDRALRIHDRRLGRAERRRRAVELLERVSLTPGEDFLDKFPHELSGGQRQRVVIARALAVAPKVLLGDEPISMLDVSIRLEMLNLLGRLSREEGLAMLYITHDIASARYVCDDVVVMYAGQMTEGGPKDRVIGAPAHPYTKLLVESSPDPDRVGTTSRDDQFADAEALGEPPSLIEPPTGCRFHPRCPFAMSRCAEEEPPRTDLGDGHWSRCWLHQVGRADEIGADTYSAALARRDPAEVAS</sequence>
<dbReference type="CDD" id="cd03257">
    <property type="entry name" value="ABC_NikE_OppD_transporters"/>
    <property type="match status" value="1"/>
</dbReference>
<evidence type="ECO:0000256" key="1">
    <source>
        <dbReference type="ARBA" id="ARBA00022448"/>
    </source>
</evidence>
<dbReference type="InterPro" id="IPR013563">
    <property type="entry name" value="Oligopep_ABC_C"/>
</dbReference>
<dbReference type="PROSITE" id="PS00211">
    <property type="entry name" value="ABC_TRANSPORTER_1"/>
    <property type="match status" value="1"/>
</dbReference>
<dbReference type="Gene3D" id="3.40.50.300">
    <property type="entry name" value="P-loop containing nucleotide triphosphate hydrolases"/>
    <property type="match status" value="1"/>
</dbReference>
<dbReference type="PANTHER" id="PTHR43776:SF8">
    <property type="entry name" value="ABC TRANSPORTER, ATP-BINDING PROTEIN"/>
    <property type="match status" value="1"/>
</dbReference>
<dbReference type="GO" id="GO:0005524">
    <property type="term" value="F:ATP binding"/>
    <property type="evidence" value="ECO:0007669"/>
    <property type="project" value="UniProtKB-KW"/>
</dbReference>
<dbReference type="InterPro" id="IPR027417">
    <property type="entry name" value="P-loop_NTPase"/>
</dbReference>
<dbReference type="PANTHER" id="PTHR43776">
    <property type="entry name" value="TRANSPORT ATP-BINDING PROTEIN"/>
    <property type="match status" value="1"/>
</dbReference>
<proteinExistence type="predicted"/>
<comment type="caution">
    <text evidence="5">The sequence shown here is derived from an EMBL/GenBank/DDBJ whole genome shotgun (WGS) entry which is preliminary data.</text>
</comment>
<protein>
    <submittedName>
        <fullName evidence="5">ABC transporter ATP-binding protein</fullName>
    </submittedName>
</protein>
<evidence type="ECO:0000313" key="5">
    <source>
        <dbReference type="EMBL" id="TDE89236.1"/>
    </source>
</evidence>
<dbReference type="Proteomes" id="UP000504882">
    <property type="component" value="Unassembled WGS sequence"/>
</dbReference>
<reference evidence="5 6" key="1">
    <citation type="submission" date="2019-03" db="EMBL/GenBank/DDBJ databases">
        <title>Genomic features of bacteria from cold environments.</title>
        <authorList>
            <person name="Shen L."/>
        </authorList>
    </citation>
    <scope>NUCLEOTIDE SEQUENCE [LARGE SCALE GENOMIC DNA]</scope>
    <source>
        <strain evidence="6">T3246-1</strain>
    </source>
</reference>
<evidence type="ECO:0000259" key="4">
    <source>
        <dbReference type="PROSITE" id="PS50893"/>
    </source>
</evidence>
<accession>A0ABY2DZ95</accession>
<organism evidence="5 6">
    <name type="scientific">Occultella glacieicola</name>
    <dbReference type="NCBI Taxonomy" id="2518684"/>
    <lineage>
        <taxon>Bacteria</taxon>
        <taxon>Bacillati</taxon>
        <taxon>Actinomycetota</taxon>
        <taxon>Actinomycetes</taxon>
        <taxon>Micrococcales</taxon>
        <taxon>Ruaniaceae</taxon>
        <taxon>Occultella</taxon>
    </lineage>
</organism>
<dbReference type="PROSITE" id="PS50893">
    <property type="entry name" value="ABC_TRANSPORTER_2"/>
    <property type="match status" value="1"/>
</dbReference>
<keyword evidence="2" id="KW-0547">Nucleotide-binding</keyword>
<dbReference type="NCBIfam" id="TIGR01727">
    <property type="entry name" value="oligo_HPY"/>
    <property type="match status" value="1"/>
</dbReference>